<protein>
    <submittedName>
        <fullName evidence="3">Follistatin-related 4</fullName>
    </submittedName>
</protein>
<reference evidence="3 5" key="1">
    <citation type="submission" date="2018-03" db="EMBL/GenBank/DDBJ databases">
        <title>Draft genome sequence of Rohu Carp (Labeo rohita).</title>
        <authorList>
            <person name="Das P."/>
            <person name="Kushwaha B."/>
            <person name="Joshi C.G."/>
            <person name="Kumar D."/>
            <person name="Nagpure N.S."/>
            <person name="Sahoo L."/>
            <person name="Das S.P."/>
            <person name="Bit A."/>
            <person name="Patnaik S."/>
            <person name="Meher P.K."/>
            <person name="Jayasankar P."/>
            <person name="Koringa P.G."/>
            <person name="Patel N.V."/>
            <person name="Hinsu A.T."/>
            <person name="Kumar R."/>
            <person name="Pandey M."/>
            <person name="Agarwal S."/>
            <person name="Srivastava S."/>
            <person name="Singh M."/>
            <person name="Iquebal M.A."/>
            <person name="Jaiswal S."/>
            <person name="Angadi U.B."/>
            <person name="Kumar N."/>
            <person name="Raza M."/>
            <person name="Shah T.M."/>
            <person name="Rai A."/>
            <person name="Jena J.K."/>
        </authorList>
    </citation>
    <scope>NUCLEOTIDE SEQUENCE [LARGE SCALE GENOMIC DNA]</scope>
    <source>
        <strain evidence="3">DASCIFA01</strain>
        <tissue evidence="3">Testis</tissue>
    </source>
</reference>
<dbReference type="EMBL" id="QBIY01011857">
    <property type="protein sequence ID" value="RXN28492.1"/>
    <property type="molecule type" value="Genomic_DNA"/>
</dbReference>
<feature type="region of interest" description="Disordered" evidence="1">
    <location>
        <begin position="90"/>
        <end position="110"/>
    </location>
</feature>
<sequence>MRVSGADDGADLIIFTVVSNPWLMLMGWLGVWALSVLLGSSPWLAYGVRASAGTESTVKEVEEGLQQYGGAENKVKQICLKISGPTVSGTVHETANGKPKDTLGISGITG</sequence>
<keyword evidence="5" id="KW-1185">Reference proteome</keyword>
<gene>
    <name evidence="4" type="ORF">ROHU_003016</name>
    <name evidence="3" type="ORF">ROHU_019093</name>
</gene>
<organism evidence="3 5">
    <name type="scientific">Labeo rohita</name>
    <name type="common">Indian major carp</name>
    <name type="synonym">Cyprinus rohita</name>
    <dbReference type="NCBI Taxonomy" id="84645"/>
    <lineage>
        <taxon>Eukaryota</taxon>
        <taxon>Metazoa</taxon>
        <taxon>Chordata</taxon>
        <taxon>Craniata</taxon>
        <taxon>Vertebrata</taxon>
        <taxon>Euteleostomi</taxon>
        <taxon>Actinopterygii</taxon>
        <taxon>Neopterygii</taxon>
        <taxon>Teleostei</taxon>
        <taxon>Ostariophysi</taxon>
        <taxon>Cypriniformes</taxon>
        <taxon>Cyprinidae</taxon>
        <taxon>Labeoninae</taxon>
        <taxon>Labeonini</taxon>
        <taxon>Labeo</taxon>
    </lineage>
</organism>
<evidence type="ECO:0000313" key="4">
    <source>
        <dbReference type="EMBL" id="RXN36366.1"/>
    </source>
</evidence>
<comment type="caution">
    <text evidence="3">The sequence shown here is derived from an EMBL/GenBank/DDBJ whole genome shotgun (WGS) entry which is preliminary data.</text>
</comment>
<keyword evidence="2" id="KW-0472">Membrane</keyword>
<dbReference type="AlphaFoldDB" id="A0A498N9M9"/>
<evidence type="ECO:0000256" key="1">
    <source>
        <dbReference type="SAM" id="MobiDB-lite"/>
    </source>
</evidence>
<keyword evidence="2" id="KW-0812">Transmembrane</keyword>
<evidence type="ECO:0000256" key="2">
    <source>
        <dbReference type="SAM" id="Phobius"/>
    </source>
</evidence>
<dbReference type="EMBL" id="QBIY01008328">
    <property type="protein sequence ID" value="RXN36366.1"/>
    <property type="molecule type" value="Genomic_DNA"/>
</dbReference>
<keyword evidence="2" id="KW-1133">Transmembrane helix</keyword>
<dbReference type="Proteomes" id="UP000290572">
    <property type="component" value="Unassembled WGS sequence"/>
</dbReference>
<feature type="transmembrane region" description="Helical" evidence="2">
    <location>
        <begin position="12"/>
        <end position="39"/>
    </location>
</feature>
<proteinExistence type="predicted"/>
<evidence type="ECO:0000313" key="5">
    <source>
        <dbReference type="Proteomes" id="UP000290572"/>
    </source>
</evidence>
<evidence type="ECO:0000313" key="3">
    <source>
        <dbReference type="EMBL" id="RXN28492.1"/>
    </source>
</evidence>
<name>A0A498N9M9_LABRO</name>
<accession>A0A498N9M9</accession>